<sequence>MPFLPAVQGELPIDLRVDAVHRNGRQFPVQVSISEFPSQTDSTRIAIVRELTEAEKAEQERITMAQQAETLRAQQMTTLSQLLAGVTHEVRSPLTLIKMLVQVNRAKFAADSPSPRPWTGSVHARRLARRSSHRLSGGCRYEIGNWARGPTVVRGGERRWKPPNPCNPN</sequence>
<accession>A0A7W5H4F0</accession>
<dbReference type="SUPFAM" id="SSF47384">
    <property type="entry name" value="Homodimeric domain of signal transducing histidine kinase"/>
    <property type="match status" value="1"/>
</dbReference>
<dbReference type="GO" id="GO:0000155">
    <property type="term" value="F:phosphorelay sensor kinase activity"/>
    <property type="evidence" value="ECO:0007669"/>
    <property type="project" value="InterPro"/>
</dbReference>
<keyword evidence="3" id="KW-0808">Transferase</keyword>
<evidence type="ECO:0000256" key="2">
    <source>
        <dbReference type="ARBA" id="ARBA00012438"/>
    </source>
</evidence>
<dbReference type="InterPro" id="IPR036097">
    <property type="entry name" value="HisK_dim/P_sf"/>
</dbReference>
<comment type="catalytic activity">
    <reaction evidence="1">
        <text>ATP + protein L-histidine = ADP + protein N-phospho-L-histidine.</text>
        <dbReference type="EC" id="2.7.13.3"/>
    </reaction>
</comment>
<evidence type="ECO:0000313" key="3">
    <source>
        <dbReference type="EMBL" id="MBB3204865.1"/>
    </source>
</evidence>
<keyword evidence="4" id="KW-1185">Reference proteome</keyword>
<protein>
    <recommendedName>
        <fullName evidence="2">histidine kinase</fullName>
        <ecNumber evidence="2">2.7.13.3</ecNumber>
    </recommendedName>
</protein>
<dbReference type="AlphaFoldDB" id="A0A7W5H4F0"/>
<dbReference type="InterPro" id="IPR003661">
    <property type="entry name" value="HisK_dim/P_dom"/>
</dbReference>
<dbReference type="Proteomes" id="UP000536179">
    <property type="component" value="Unassembled WGS sequence"/>
</dbReference>
<proteinExistence type="predicted"/>
<comment type="caution">
    <text evidence="3">The sequence shown here is derived from an EMBL/GenBank/DDBJ whole genome shotgun (WGS) entry which is preliminary data.</text>
</comment>
<reference evidence="3 4" key="1">
    <citation type="submission" date="2020-08" db="EMBL/GenBank/DDBJ databases">
        <title>Genomic Encyclopedia of Type Strains, Phase III (KMG-III): the genomes of soil and plant-associated and newly described type strains.</title>
        <authorList>
            <person name="Whitman W."/>
        </authorList>
    </citation>
    <scope>NUCLEOTIDE SEQUENCE [LARGE SCALE GENOMIC DNA]</scope>
    <source>
        <strain evidence="3 4">CECT 8075</strain>
    </source>
</reference>
<dbReference type="EMBL" id="JACHXU010000002">
    <property type="protein sequence ID" value="MBB3204865.1"/>
    <property type="molecule type" value="Genomic_DNA"/>
</dbReference>
<dbReference type="CDD" id="cd00082">
    <property type="entry name" value="HisKA"/>
    <property type="match status" value="1"/>
</dbReference>
<keyword evidence="3" id="KW-0418">Kinase</keyword>
<gene>
    <name evidence="3" type="ORF">FHS27_000632</name>
</gene>
<dbReference type="Gene3D" id="1.10.287.130">
    <property type="match status" value="1"/>
</dbReference>
<evidence type="ECO:0000256" key="1">
    <source>
        <dbReference type="ARBA" id="ARBA00000085"/>
    </source>
</evidence>
<name>A0A7W5H4F0_9BACT</name>
<organism evidence="3 4">
    <name type="scientific">Aporhodopirellula rubra</name>
    <dbReference type="NCBI Taxonomy" id="980271"/>
    <lineage>
        <taxon>Bacteria</taxon>
        <taxon>Pseudomonadati</taxon>
        <taxon>Planctomycetota</taxon>
        <taxon>Planctomycetia</taxon>
        <taxon>Pirellulales</taxon>
        <taxon>Pirellulaceae</taxon>
        <taxon>Aporhodopirellula</taxon>
    </lineage>
</organism>
<dbReference type="EC" id="2.7.13.3" evidence="2"/>
<evidence type="ECO:0000313" key="4">
    <source>
        <dbReference type="Proteomes" id="UP000536179"/>
    </source>
</evidence>